<reference evidence="1" key="2">
    <citation type="journal article" date="2022" name="New Phytol.">
        <title>Evolutionary transition to the ectomycorrhizal habit in the genomes of a hyperdiverse lineage of mushroom-forming fungi.</title>
        <authorList>
            <person name="Looney B."/>
            <person name="Miyauchi S."/>
            <person name="Morin E."/>
            <person name="Drula E."/>
            <person name="Courty P.E."/>
            <person name="Kohler A."/>
            <person name="Kuo A."/>
            <person name="LaButti K."/>
            <person name="Pangilinan J."/>
            <person name="Lipzen A."/>
            <person name="Riley R."/>
            <person name="Andreopoulos W."/>
            <person name="He G."/>
            <person name="Johnson J."/>
            <person name="Nolan M."/>
            <person name="Tritt A."/>
            <person name="Barry K.W."/>
            <person name="Grigoriev I.V."/>
            <person name="Nagy L.G."/>
            <person name="Hibbett D."/>
            <person name="Henrissat B."/>
            <person name="Matheny P.B."/>
            <person name="Labbe J."/>
            <person name="Martin F.M."/>
        </authorList>
    </citation>
    <scope>NUCLEOTIDE SEQUENCE</scope>
    <source>
        <strain evidence="1">FP105234-sp</strain>
    </source>
</reference>
<name>A0ACB8RD94_9AGAM</name>
<gene>
    <name evidence="1" type="ORF">FA95DRAFT_1500719</name>
</gene>
<proteinExistence type="predicted"/>
<comment type="caution">
    <text evidence="1">The sequence shown here is derived from an EMBL/GenBank/DDBJ whole genome shotgun (WGS) entry which is preliminary data.</text>
</comment>
<accession>A0ACB8RD94</accession>
<dbReference type="EMBL" id="MU276092">
    <property type="protein sequence ID" value="KAI0041960.1"/>
    <property type="molecule type" value="Genomic_DNA"/>
</dbReference>
<evidence type="ECO:0000313" key="2">
    <source>
        <dbReference type="Proteomes" id="UP000814033"/>
    </source>
</evidence>
<keyword evidence="2" id="KW-1185">Reference proteome</keyword>
<reference evidence="1" key="1">
    <citation type="submission" date="2021-02" db="EMBL/GenBank/DDBJ databases">
        <authorList>
            <consortium name="DOE Joint Genome Institute"/>
            <person name="Ahrendt S."/>
            <person name="Looney B.P."/>
            <person name="Miyauchi S."/>
            <person name="Morin E."/>
            <person name="Drula E."/>
            <person name="Courty P.E."/>
            <person name="Chicoki N."/>
            <person name="Fauchery L."/>
            <person name="Kohler A."/>
            <person name="Kuo A."/>
            <person name="Labutti K."/>
            <person name="Pangilinan J."/>
            <person name="Lipzen A."/>
            <person name="Riley R."/>
            <person name="Andreopoulos W."/>
            <person name="He G."/>
            <person name="Johnson J."/>
            <person name="Barry K.W."/>
            <person name="Grigoriev I.V."/>
            <person name="Nagy L."/>
            <person name="Hibbett D."/>
            <person name="Henrissat B."/>
            <person name="Matheny P.B."/>
            <person name="Labbe J."/>
            <person name="Martin F."/>
        </authorList>
    </citation>
    <scope>NUCLEOTIDE SEQUENCE</scope>
    <source>
        <strain evidence="1">FP105234-sp</strain>
    </source>
</reference>
<organism evidence="1 2">
    <name type="scientific">Auriscalpium vulgare</name>
    <dbReference type="NCBI Taxonomy" id="40419"/>
    <lineage>
        <taxon>Eukaryota</taxon>
        <taxon>Fungi</taxon>
        <taxon>Dikarya</taxon>
        <taxon>Basidiomycota</taxon>
        <taxon>Agaricomycotina</taxon>
        <taxon>Agaricomycetes</taxon>
        <taxon>Russulales</taxon>
        <taxon>Auriscalpiaceae</taxon>
        <taxon>Auriscalpium</taxon>
    </lineage>
</organism>
<sequence length="354" mass="38752">MGLFSGWFKKSEPEDYEQILASLALDIQKRQTRLSEIRLRERRATLVVTLYAIAAWGAYGGLWYVGFLPNLSNHRPNSQFERALKGLPTVIGPILILFTRRIVQLWYARIGDAEEKSLKKLYAEQRTKVEEIKKKTNYYSTRNLIEKYDEGSPLRPSKGPAPAPAPKSLPVTPQRGPNTPGKLAVKGPPTTLQTPVPPGLQSQLSPATPQQPVQPPRKQWYDKLADALLGDDEPAADAAASRYALICQKCFAHNGLVKESMWEDAQYVCPKCGHFNPSARALKSGGASPLSPFSPTSPPGTAQNALYPTPASARHAAPAPSPLRAYNVPPSPDAHSGGEERHDEPTSMDVDADS</sequence>
<evidence type="ECO:0000313" key="1">
    <source>
        <dbReference type="EMBL" id="KAI0041960.1"/>
    </source>
</evidence>
<dbReference type="Proteomes" id="UP000814033">
    <property type="component" value="Unassembled WGS sequence"/>
</dbReference>
<protein>
    <submittedName>
        <fullName evidence="1">Uncharacterized protein</fullName>
    </submittedName>
</protein>